<gene>
    <name evidence="2" type="ORF">ET475_17355</name>
</gene>
<accession>A0A4P6EU44</accession>
<organism evidence="2 3">
    <name type="scientific">Microbacterium protaetiae</name>
    <dbReference type="NCBI Taxonomy" id="2509458"/>
    <lineage>
        <taxon>Bacteria</taxon>
        <taxon>Bacillati</taxon>
        <taxon>Actinomycetota</taxon>
        <taxon>Actinomycetes</taxon>
        <taxon>Micrococcales</taxon>
        <taxon>Microbacteriaceae</taxon>
        <taxon>Microbacterium</taxon>
    </lineage>
</organism>
<reference evidence="2 3" key="1">
    <citation type="submission" date="2019-01" db="EMBL/GenBank/DDBJ databases">
        <title>Genome sequencing of strain DFW100M-13.</title>
        <authorList>
            <person name="Heo J."/>
            <person name="Kim S.-J."/>
            <person name="Kim J.-S."/>
            <person name="Hong S.-B."/>
            <person name="Kwon S.-W."/>
        </authorList>
    </citation>
    <scope>NUCLEOTIDE SEQUENCE [LARGE SCALE GENOMIC DNA]</scope>
    <source>
        <strain evidence="2 3">DFW100M-13</strain>
    </source>
</reference>
<dbReference type="OrthoDB" id="5071485at2"/>
<feature type="transmembrane region" description="Helical" evidence="1">
    <location>
        <begin position="17"/>
        <end position="37"/>
    </location>
</feature>
<protein>
    <recommendedName>
        <fullName evidence="4">PH domain-containing protein</fullName>
    </recommendedName>
</protein>
<feature type="transmembrane region" description="Helical" evidence="1">
    <location>
        <begin position="43"/>
        <end position="64"/>
    </location>
</feature>
<evidence type="ECO:0000313" key="3">
    <source>
        <dbReference type="Proteomes" id="UP000293995"/>
    </source>
</evidence>
<dbReference type="KEGG" id="mprt:ET475_17355"/>
<sequence length="165" mass="17574">MADSADALTIVSSRRNLVVLLVICVLFTAMGIVVLALAPTKTLNLVVGIAAIGFFGFGGGVSLIGQWRRSVVLVADDSGIRITGAGRIPWADVDRIGATGEGLGIRLRRYDTFLSTAPAKAEHTAATLRAGRTQHAGYDLVFAERFLDRSPGEAARDLQRRRPVS</sequence>
<dbReference type="RefSeq" id="WP_129393242.1">
    <property type="nucleotide sequence ID" value="NZ_CP035494.1"/>
</dbReference>
<keyword evidence="1" id="KW-0472">Membrane</keyword>
<dbReference type="NCBIfam" id="NF041635">
    <property type="entry name" value="STM3941_fam"/>
    <property type="match status" value="1"/>
</dbReference>
<evidence type="ECO:0008006" key="4">
    <source>
        <dbReference type="Google" id="ProtNLM"/>
    </source>
</evidence>
<dbReference type="AlphaFoldDB" id="A0A4P6EU44"/>
<proteinExistence type="predicted"/>
<name>A0A4P6EU44_9MICO</name>
<dbReference type="Proteomes" id="UP000293995">
    <property type="component" value="Chromosome"/>
</dbReference>
<keyword evidence="1" id="KW-0812">Transmembrane</keyword>
<keyword evidence="1" id="KW-1133">Transmembrane helix</keyword>
<keyword evidence="3" id="KW-1185">Reference proteome</keyword>
<dbReference type="EMBL" id="CP035494">
    <property type="protein sequence ID" value="QAY61558.1"/>
    <property type="molecule type" value="Genomic_DNA"/>
</dbReference>
<dbReference type="InterPro" id="IPR048136">
    <property type="entry name" value="STM3941-like"/>
</dbReference>
<evidence type="ECO:0000313" key="2">
    <source>
        <dbReference type="EMBL" id="QAY61558.1"/>
    </source>
</evidence>
<evidence type="ECO:0000256" key="1">
    <source>
        <dbReference type="SAM" id="Phobius"/>
    </source>
</evidence>